<evidence type="ECO:0000256" key="2">
    <source>
        <dbReference type="SAM" id="SignalP"/>
    </source>
</evidence>
<keyword evidence="4" id="KW-1185">Reference proteome</keyword>
<dbReference type="AlphaFoldDB" id="A0A5K7XIN8"/>
<gene>
    <name evidence="3" type="ORF">PLANPX_5960</name>
</gene>
<reference evidence="4" key="1">
    <citation type="submission" date="2019-10" db="EMBL/GenBank/DDBJ databases">
        <title>Lacipirellula parvula gen. nov., sp. nov., representing a lineage of planctomycetes widespread in freshwater anoxic habitats, and description of the family Lacipirellulaceae.</title>
        <authorList>
            <person name="Dedysh S.N."/>
            <person name="Kulichevskaya I.S."/>
            <person name="Beletsky A.V."/>
            <person name="Rakitin A.L."/>
            <person name="Mardanov A.V."/>
            <person name="Ivanova A.A."/>
            <person name="Saltykova V.X."/>
            <person name="Rijpstra W.I.C."/>
            <person name="Sinninghe Damste J.S."/>
            <person name="Ravin N.V."/>
        </authorList>
    </citation>
    <scope>NUCLEOTIDE SEQUENCE [LARGE SCALE GENOMIC DNA]</scope>
    <source>
        <strain evidence="4">PX69</strain>
    </source>
</reference>
<feature type="region of interest" description="Disordered" evidence="1">
    <location>
        <begin position="188"/>
        <end position="209"/>
    </location>
</feature>
<feature type="chain" id="PRO_5024810857" description="Carbohydrate-binding domain-containing protein" evidence="2">
    <location>
        <begin position="35"/>
        <end position="511"/>
    </location>
</feature>
<protein>
    <recommendedName>
        <fullName evidence="5">Carbohydrate-binding domain-containing protein</fullName>
    </recommendedName>
</protein>
<dbReference type="EMBL" id="AP021861">
    <property type="protein sequence ID" value="BBO36348.1"/>
    <property type="molecule type" value="Genomic_DNA"/>
</dbReference>
<proteinExistence type="predicted"/>
<evidence type="ECO:0000256" key="1">
    <source>
        <dbReference type="SAM" id="MobiDB-lite"/>
    </source>
</evidence>
<evidence type="ECO:0000313" key="3">
    <source>
        <dbReference type="EMBL" id="BBO36348.1"/>
    </source>
</evidence>
<keyword evidence="2" id="KW-0732">Signal</keyword>
<sequence>MPPCSHRSHSLLALLLAACGLAISLAFAPSIAHAQATFAEEVAQASYSEPIDSKPIVAGGEVDAAAVAKQAEEIEIIRQLARHRGGQPAALAQLIQMARPFSDDVAAELIDELATAHLQAGELNLAAETRRVLSEQYPGTPRAQDALLWLVRLYASSEMVHAHREPSQAAQDMLQQLPANADLANARTNNAIVPKQRRKPKNVADAASQPAAPYAVHLASQSMDRHPELADSAPLAYQRAVAARLAGEQKSAHAYLSPLKHRRPGDPWGDAARMESWLESGAKDRAPKPTAAVAFADNPPKLDGILAEPFWQLALPMPLQANDAPAARDEGVELAAAEQPLAPQSPATPLPASQVQLAYDREYLYIAIVCEKAPTGDYPASAGPRPRDGAIASADHVCVRLDLDRDYASYYELLVDARGWTAERCWGDAGWNPEWYVAAAEANAASSRWIVEAAIPWSALTTKHPKSGQAWACSLHRMTPNATDGTPTQQSWQGPANQPESPAHFGVLQFE</sequence>
<feature type="compositionally biased region" description="Polar residues" evidence="1">
    <location>
        <begin position="480"/>
        <end position="500"/>
    </location>
</feature>
<accession>A0A5K7XIN8</accession>
<dbReference type="Gene3D" id="2.60.40.1190">
    <property type="match status" value="1"/>
</dbReference>
<name>A0A5K7XIN8_9BACT</name>
<dbReference type="Proteomes" id="UP000326837">
    <property type="component" value="Chromosome"/>
</dbReference>
<dbReference type="PROSITE" id="PS51257">
    <property type="entry name" value="PROKAR_LIPOPROTEIN"/>
    <property type="match status" value="1"/>
</dbReference>
<feature type="region of interest" description="Disordered" evidence="1">
    <location>
        <begin position="478"/>
        <end position="501"/>
    </location>
</feature>
<evidence type="ECO:0000313" key="4">
    <source>
        <dbReference type="Proteomes" id="UP000326837"/>
    </source>
</evidence>
<evidence type="ECO:0008006" key="5">
    <source>
        <dbReference type="Google" id="ProtNLM"/>
    </source>
</evidence>
<feature type="signal peptide" evidence="2">
    <location>
        <begin position="1"/>
        <end position="34"/>
    </location>
</feature>
<dbReference type="RefSeq" id="WP_152101530.1">
    <property type="nucleotide sequence ID" value="NZ_AP021861.1"/>
</dbReference>
<dbReference type="KEGG" id="lpav:PLANPX_5960"/>
<dbReference type="SUPFAM" id="SSF49344">
    <property type="entry name" value="CBD9-like"/>
    <property type="match status" value="1"/>
</dbReference>
<organism evidence="3 4">
    <name type="scientific">Lacipirellula parvula</name>
    <dbReference type="NCBI Taxonomy" id="2650471"/>
    <lineage>
        <taxon>Bacteria</taxon>
        <taxon>Pseudomonadati</taxon>
        <taxon>Planctomycetota</taxon>
        <taxon>Planctomycetia</taxon>
        <taxon>Pirellulales</taxon>
        <taxon>Lacipirellulaceae</taxon>
        <taxon>Lacipirellula</taxon>
    </lineage>
</organism>